<protein>
    <submittedName>
        <fullName evidence="8">DNA internalization-related competence protein ComEC/Rec2</fullName>
    </submittedName>
</protein>
<feature type="transmembrane region" description="Helical" evidence="6">
    <location>
        <begin position="244"/>
        <end position="263"/>
    </location>
</feature>
<dbReference type="PANTHER" id="PTHR30619:SF7">
    <property type="entry name" value="BETA-LACTAMASE DOMAIN PROTEIN"/>
    <property type="match status" value="1"/>
</dbReference>
<dbReference type="SMART" id="SM00849">
    <property type="entry name" value="Lactamase_B"/>
    <property type="match status" value="1"/>
</dbReference>
<evidence type="ECO:0000256" key="3">
    <source>
        <dbReference type="ARBA" id="ARBA00022692"/>
    </source>
</evidence>
<reference evidence="8 9" key="1">
    <citation type="journal article" date="2023" name="Int. J. Syst. Evol. Microbiol.">
        <title>Streptococcus sciuri sp. nov., Staphylococcus marylandisciuri sp. nov. and Staphylococcus americanisciuri sp. nov., isolated from faeces of eastern grey squirrel (Sciurus carolinensis).</title>
        <authorList>
            <person name="Volokhov D.V."/>
            <person name="Zagorodnyaya T.A."/>
            <person name="Furtak V.A."/>
            <person name="Nattanmai G."/>
            <person name="Randall L."/>
            <person name="Jose S."/>
            <person name="Gao Y."/>
            <person name="Eisenberg T."/>
            <person name="Delmonte P."/>
            <person name="Blom J."/>
            <person name="Mitchell K.K."/>
        </authorList>
    </citation>
    <scope>NUCLEOTIDE SEQUENCE [LARGE SCALE GENOMIC DNA]</scope>
    <source>
        <strain evidence="8 9">GRT3</strain>
    </source>
</reference>
<dbReference type="PANTHER" id="PTHR30619">
    <property type="entry name" value="DNA INTERNALIZATION/COMPETENCE PROTEIN COMEC/REC2"/>
    <property type="match status" value="1"/>
</dbReference>
<feature type="transmembrane region" description="Helical" evidence="6">
    <location>
        <begin position="461"/>
        <end position="479"/>
    </location>
</feature>
<dbReference type="Gene3D" id="3.60.15.10">
    <property type="entry name" value="Ribonuclease Z/Hydroxyacylglutathione hydrolase-like"/>
    <property type="match status" value="1"/>
</dbReference>
<evidence type="ECO:0000256" key="1">
    <source>
        <dbReference type="ARBA" id="ARBA00004651"/>
    </source>
</evidence>
<evidence type="ECO:0000313" key="9">
    <source>
        <dbReference type="Proteomes" id="UP001205609"/>
    </source>
</evidence>
<accession>A0ABT2EZC2</accession>
<dbReference type="SUPFAM" id="SSF56281">
    <property type="entry name" value="Metallo-hydrolase/oxidoreductase"/>
    <property type="match status" value="1"/>
</dbReference>
<dbReference type="Pfam" id="PF00753">
    <property type="entry name" value="Lactamase_B"/>
    <property type="match status" value="1"/>
</dbReference>
<keyword evidence="4 6" id="KW-1133">Transmembrane helix</keyword>
<feature type="domain" description="Metallo-beta-lactamase" evidence="7">
    <location>
        <begin position="490"/>
        <end position="696"/>
    </location>
</feature>
<feature type="transmembrane region" description="Helical" evidence="6">
    <location>
        <begin position="390"/>
        <end position="417"/>
    </location>
</feature>
<gene>
    <name evidence="8" type="ORF">NXS11_01540</name>
</gene>
<evidence type="ECO:0000259" key="7">
    <source>
        <dbReference type="SMART" id="SM00849"/>
    </source>
</evidence>
<dbReference type="CDD" id="cd07731">
    <property type="entry name" value="ComA-like_MBL-fold"/>
    <property type="match status" value="1"/>
</dbReference>
<feature type="transmembrane region" description="Helical" evidence="6">
    <location>
        <begin position="38"/>
        <end position="55"/>
    </location>
</feature>
<dbReference type="InterPro" id="IPR004797">
    <property type="entry name" value="Competence_ComEC/Rec2"/>
</dbReference>
<dbReference type="InterPro" id="IPR035681">
    <property type="entry name" value="ComA-like_MBL"/>
</dbReference>
<evidence type="ECO:0000256" key="2">
    <source>
        <dbReference type="ARBA" id="ARBA00022475"/>
    </source>
</evidence>
<dbReference type="RefSeq" id="WP_259198090.1">
    <property type="nucleotide sequence ID" value="NZ_JANUXY010000001.1"/>
</dbReference>
<feature type="transmembrane region" description="Helical" evidence="6">
    <location>
        <begin position="317"/>
        <end position="333"/>
    </location>
</feature>
<dbReference type="Proteomes" id="UP001205609">
    <property type="component" value="Unassembled WGS sequence"/>
</dbReference>
<evidence type="ECO:0000313" key="8">
    <source>
        <dbReference type="EMBL" id="MCS4485572.1"/>
    </source>
</evidence>
<dbReference type="NCBIfam" id="TIGR00360">
    <property type="entry name" value="ComEC_N-term"/>
    <property type="match status" value="1"/>
</dbReference>
<keyword evidence="9" id="KW-1185">Reference proteome</keyword>
<organism evidence="8 9">
    <name type="scientific">Staphylococcus americanisciuri</name>
    <dbReference type="NCBI Taxonomy" id="2973940"/>
    <lineage>
        <taxon>Bacteria</taxon>
        <taxon>Bacillati</taxon>
        <taxon>Bacillota</taxon>
        <taxon>Bacilli</taxon>
        <taxon>Bacillales</taxon>
        <taxon>Staphylococcaceae</taxon>
        <taxon>Staphylococcus</taxon>
    </lineage>
</organism>
<dbReference type="InterPro" id="IPR052159">
    <property type="entry name" value="Competence_DNA_uptake"/>
</dbReference>
<keyword evidence="2" id="KW-1003">Cell membrane</keyword>
<keyword evidence="3 6" id="KW-0812">Transmembrane</keyword>
<dbReference type="InterPro" id="IPR036866">
    <property type="entry name" value="RibonucZ/Hydroxyglut_hydro"/>
</dbReference>
<dbReference type="EMBL" id="JANUXY010000001">
    <property type="protein sequence ID" value="MCS4485572.1"/>
    <property type="molecule type" value="Genomic_DNA"/>
</dbReference>
<evidence type="ECO:0000256" key="6">
    <source>
        <dbReference type="SAM" id="Phobius"/>
    </source>
</evidence>
<feature type="transmembrane region" description="Helical" evidence="6">
    <location>
        <begin position="363"/>
        <end position="383"/>
    </location>
</feature>
<feature type="transmembrane region" description="Helical" evidence="6">
    <location>
        <begin position="6"/>
        <end position="31"/>
    </location>
</feature>
<dbReference type="Pfam" id="PF03772">
    <property type="entry name" value="Competence"/>
    <property type="match status" value="1"/>
</dbReference>
<proteinExistence type="predicted"/>
<dbReference type="NCBIfam" id="TIGR00361">
    <property type="entry name" value="ComEC_Rec2"/>
    <property type="match status" value="1"/>
</dbReference>
<name>A0ABT2EZC2_9STAP</name>
<feature type="transmembrane region" description="Helical" evidence="6">
    <location>
        <begin position="217"/>
        <end position="237"/>
    </location>
</feature>
<sequence length="747" mass="85201">MIYFLLFYIVGQLAYHHALSAFFIGSILLVSMVIKRKTLLTIFCTGLVCLLGYYIETFIPPQQTDSILATAHSSSEASIHTAIHLTTLPIKKDTYYTAEVTTQTQPYRLIFGDFSNHNGNYNAYFWATHVCHIDATIKPPTEYALLPTLFVNQLDMSRCTIKTHLSWTDTIKMTRNIATERLLQSQLPGNPYIIALVTGTTDYIPFDQKQLLKELGISHLFAVSGTHVGILTGLLYTIGKRLPIPLYIIQILLLAILPIFLIFSGNSPSAQRAVVMAALVIIFARFIQQSATHILLYAYICVSLFNPAVHYHLGFQYSFAICFLLITLRTTYLHQHFLKSIFTTSFIAVLGTIPISYQHFNELQWLGLISNIFFIPLYSLFIIPLSFLTTFLAIICPSVLCIFTYPFSLFFKVHMLLIHFLKMLTHLKIILPSYGEFGYFLMIVVVSFTAYLLAKQQYKKLVCFIIIWLCVMILWHPHFENRMTLIDVGQGDAILFEAQTGETLLIDTGGVRESSQHAKQKYSITDRKLYPLLKRRGIYKIDYLVITHPHADHMGELEHLAHRMNISNIIINPNHFDSINAKKVRSVLRQEQAKLWDYRQISHLQLGDYDFQFLDSDIDTSDDPNEHSIVTLVRIHQTTVMLMGDATVDNEAKLMTNYSLEKVDILKVGHHGSKTSSSEVFLDAINPEVALLSVAKHNMYRLPNPLILDRFKKRGIPIYSTANNHHVIVNFDIQSAQHYTLSSESTP</sequence>
<feature type="transmembrane region" description="Helical" evidence="6">
    <location>
        <begin position="340"/>
        <end position="357"/>
    </location>
</feature>
<feature type="transmembrane region" description="Helical" evidence="6">
    <location>
        <begin position="437"/>
        <end position="454"/>
    </location>
</feature>
<dbReference type="InterPro" id="IPR004477">
    <property type="entry name" value="ComEC_N"/>
</dbReference>
<keyword evidence="5 6" id="KW-0472">Membrane</keyword>
<evidence type="ECO:0000256" key="4">
    <source>
        <dbReference type="ARBA" id="ARBA00022989"/>
    </source>
</evidence>
<comment type="caution">
    <text evidence="8">The sequence shown here is derived from an EMBL/GenBank/DDBJ whole genome shotgun (WGS) entry which is preliminary data.</text>
</comment>
<evidence type="ECO:0000256" key="5">
    <source>
        <dbReference type="ARBA" id="ARBA00023136"/>
    </source>
</evidence>
<dbReference type="InterPro" id="IPR001279">
    <property type="entry name" value="Metallo-B-lactamas"/>
</dbReference>
<comment type="subcellular location">
    <subcellularLocation>
        <location evidence="1">Cell membrane</location>
        <topology evidence="1">Multi-pass membrane protein</topology>
    </subcellularLocation>
</comment>